<feature type="transmembrane region" description="Helical" evidence="1">
    <location>
        <begin position="160"/>
        <end position="182"/>
    </location>
</feature>
<feature type="transmembrane region" description="Helical" evidence="1">
    <location>
        <begin position="108"/>
        <end position="130"/>
    </location>
</feature>
<keyword evidence="1" id="KW-0472">Membrane</keyword>
<feature type="transmembrane region" description="Helical" evidence="1">
    <location>
        <begin position="82"/>
        <end position="102"/>
    </location>
</feature>
<proteinExistence type="predicted"/>
<reference evidence="2 3" key="1">
    <citation type="journal article" date="2014" name="Syst. Appl. Microbiol.">
        <title>Complete genomes of freshwater sulfur oxidizers Sulfuricella denitrificans skB26 and Sulfuritalea hydrogenivorans sk43H: genetic insights into the sulfur oxidation pathway of betaproteobacteria.</title>
        <authorList>
            <person name="Watanabe T."/>
            <person name="Kojima H."/>
            <person name="Fukui M."/>
        </authorList>
    </citation>
    <scope>NUCLEOTIDE SEQUENCE [LARGE SCALE GENOMIC DNA]</scope>
    <source>
        <strain evidence="2">DSM22779</strain>
    </source>
</reference>
<keyword evidence="1" id="KW-0812">Transmembrane</keyword>
<evidence type="ECO:0000313" key="2">
    <source>
        <dbReference type="EMBL" id="BAO31118.1"/>
    </source>
</evidence>
<feature type="transmembrane region" description="Helical" evidence="1">
    <location>
        <begin position="198"/>
        <end position="225"/>
    </location>
</feature>
<feature type="transmembrane region" description="Helical" evidence="1">
    <location>
        <begin position="254"/>
        <end position="275"/>
    </location>
</feature>
<accession>W0SMS6</accession>
<gene>
    <name evidence="2" type="ORF">SUTH_03348</name>
</gene>
<protein>
    <submittedName>
        <fullName evidence="2">Uncharacterized protein</fullName>
    </submittedName>
</protein>
<dbReference type="STRING" id="1223802.SUTH_03348"/>
<dbReference type="AlphaFoldDB" id="W0SMS6"/>
<sequence length="396" mass="44110">MWTIMSMWRSVRIRLPNVSDIQVFVLLFSQVISAQIAFYPLIVLGIARGLTKSVRCNEAIAGFLLIGFVTLSILLRGASIELLTKLLQFYFGIVFVIAAFSLDRKLRIGAGQVWIFVGLVFYEVISYSIFDIQPITHQHPDIVNAEPGERASIGLGVVRAYGPAVNSSVSGSILAIMFFLFYTNRSVRQNIDTSSSTYLLGCVFLAFVLCGSVTAYLTFGLLVGLSFPRIMRKWKFEKAVRGYTTESTKTFKRLIVVLGFLLCCYLLSDFLEALIGSRVNFRYLEFIWNFKSEQASRLSSFSDVLFGVDLVGMTPSETGGDFVLFDAVQKVGLLGVFGLLAALYYFCPRENRVFLLAGYLSSLHYGTIFVLCGQVFFGALCANSIALSRPAEIIRR</sequence>
<name>W0SMS6_9PROT</name>
<dbReference type="RefSeq" id="WP_148312961.1">
    <property type="nucleotide sequence ID" value="NZ_AP012547.1"/>
</dbReference>
<evidence type="ECO:0000313" key="3">
    <source>
        <dbReference type="Proteomes" id="UP000031637"/>
    </source>
</evidence>
<feature type="transmembrane region" description="Helical" evidence="1">
    <location>
        <begin position="353"/>
        <end position="380"/>
    </location>
</feature>
<dbReference type="OrthoDB" id="9847839at2"/>
<dbReference type="EMBL" id="AP012547">
    <property type="protein sequence ID" value="BAO31118.1"/>
    <property type="molecule type" value="Genomic_DNA"/>
</dbReference>
<organism evidence="2 3">
    <name type="scientific">Sulfuritalea hydrogenivorans sk43H</name>
    <dbReference type="NCBI Taxonomy" id="1223802"/>
    <lineage>
        <taxon>Bacteria</taxon>
        <taxon>Pseudomonadati</taxon>
        <taxon>Pseudomonadota</taxon>
        <taxon>Betaproteobacteria</taxon>
        <taxon>Nitrosomonadales</taxon>
        <taxon>Sterolibacteriaceae</taxon>
        <taxon>Sulfuritalea</taxon>
    </lineage>
</organism>
<dbReference type="HOGENOM" id="CLU_696232_0_0_4"/>
<dbReference type="KEGG" id="shd:SUTH_03348"/>
<keyword evidence="3" id="KW-1185">Reference proteome</keyword>
<dbReference type="Proteomes" id="UP000031637">
    <property type="component" value="Chromosome"/>
</dbReference>
<evidence type="ECO:0000256" key="1">
    <source>
        <dbReference type="SAM" id="Phobius"/>
    </source>
</evidence>
<feature type="transmembrane region" description="Helical" evidence="1">
    <location>
        <begin position="327"/>
        <end position="346"/>
    </location>
</feature>
<feature type="transmembrane region" description="Helical" evidence="1">
    <location>
        <begin position="59"/>
        <end position="75"/>
    </location>
</feature>
<keyword evidence="1" id="KW-1133">Transmembrane helix</keyword>
<feature type="transmembrane region" description="Helical" evidence="1">
    <location>
        <begin position="21"/>
        <end position="47"/>
    </location>
</feature>